<organism evidence="2">
    <name type="scientific">Arion vulgaris</name>
    <dbReference type="NCBI Taxonomy" id="1028688"/>
    <lineage>
        <taxon>Eukaryota</taxon>
        <taxon>Metazoa</taxon>
        <taxon>Spiralia</taxon>
        <taxon>Lophotrochozoa</taxon>
        <taxon>Mollusca</taxon>
        <taxon>Gastropoda</taxon>
        <taxon>Heterobranchia</taxon>
        <taxon>Euthyneura</taxon>
        <taxon>Panpulmonata</taxon>
        <taxon>Eupulmonata</taxon>
        <taxon>Stylommatophora</taxon>
        <taxon>Helicina</taxon>
        <taxon>Arionoidea</taxon>
        <taxon>Arionidae</taxon>
        <taxon>Arion</taxon>
    </lineage>
</organism>
<feature type="compositionally biased region" description="Polar residues" evidence="1">
    <location>
        <begin position="42"/>
        <end position="67"/>
    </location>
</feature>
<feature type="region of interest" description="Disordered" evidence="1">
    <location>
        <begin position="42"/>
        <end position="70"/>
    </location>
</feature>
<feature type="non-terminal residue" evidence="2">
    <location>
        <position position="1"/>
    </location>
</feature>
<proteinExistence type="predicted"/>
<protein>
    <submittedName>
        <fullName evidence="2">Uncharacterized protein</fullName>
    </submittedName>
</protein>
<reference evidence="2" key="1">
    <citation type="submission" date="2014-12" db="EMBL/GenBank/DDBJ databases">
        <title>Insight into the proteome of Arion vulgaris.</title>
        <authorList>
            <person name="Aradska J."/>
            <person name="Bulat T."/>
            <person name="Smidak R."/>
            <person name="Sarate P."/>
            <person name="Gangsoo J."/>
            <person name="Sialana F."/>
            <person name="Bilban M."/>
            <person name="Lubec G."/>
        </authorList>
    </citation>
    <scope>NUCLEOTIDE SEQUENCE</scope>
    <source>
        <tissue evidence="2">Skin</tissue>
    </source>
</reference>
<name>A0A0B6ZQM7_9EUPU</name>
<sequence>FQSEQISYSILGTESLPASPPSPRCAPTLLNLSQTLNHDSEWIESSQNSSQDIDYNQTGSPALSYKSNGIHHPSLTALTAEGEIDYSPMDSVNNIKTKFELSNSQKSNQK</sequence>
<evidence type="ECO:0000313" key="2">
    <source>
        <dbReference type="EMBL" id="CEK70697.1"/>
    </source>
</evidence>
<feature type="compositionally biased region" description="Polar residues" evidence="1">
    <location>
        <begin position="1"/>
        <end position="12"/>
    </location>
</feature>
<gene>
    <name evidence="2" type="primary">ORF75262</name>
</gene>
<evidence type="ECO:0000256" key="1">
    <source>
        <dbReference type="SAM" id="MobiDB-lite"/>
    </source>
</evidence>
<feature type="region of interest" description="Disordered" evidence="1">
    <location>
        <begin position="1"/>
        <end position="26"/>
    </location>
</feature>
<accession>A0A0B6ZQM7</accession>
<dbReference type="EMBL" id="HACG01023832">
    <property type="protein sequence ID" value="CEK70697.1"/>
    <property type="molecule type" value="Transcribed_RNA"/>
</dbReference>
<dbReference type="AlphaFoldDB" id="A0A0B6ZQM7"/>